<gene>
    <name evidence="1" type="ORF">GCM10025868_41910</name>
</gene>
<dbReference type="Proteomes" id="UP001157017">
    <property type="component" value="Unassembled WGS sequence"/>
</dbReference>
<sequence>MPRCPRPRLYTGVLYEALGLESLPPAARRTANRSLVVVSALWGALRPTDAVPPYRVSMGTSLPGIGPLAAYWRPLLDAPLTEAAGDGLVVDCRSSTYQAAWTPGPDLAARTVAVRVLREADGRRSVVSHMAKHTRGEVVRHLLLRGGRAPRTPARLAAAVGEAFEVEPGERRLDVVVRT</sequence>
<organism evidence="1 2">
    <name type="scientific">Angustibacter aerolatus</name>
    <dbReference type="NCBI Taxonomy" id="1162965"/>
    <lineage>
        <taxon>Bacteria</taxon>
        <taxon>Bacillati</taxon>
        <taxon>Actinomycetota</taxon>
        <taxon>Actinomycetes</taxon>
        <taxon>Kineosporiales</taxon>
        <taxon>Kineosporiaceae</taxon>
    </lineage>
</organism>
<comment type="caution">
    <text evidence="1">The sequence shown here is derived from an EMBL/GenBank/DDBJ whole genome shotgun (WGS) entry which is preliminary data.</text>
</comment>
<dbReference type="EMBL" id="BSUZ01000001">
    <property type="protein sequence ID" value="GMA88941.1"/>
    <property type="molecule type" value="Genomic_DNA"/>
</dbReference>
<protein>
    <recommendedName>
        <fullName evidence="3">Peroxide stress protein YaaA</fullName>
    </recommendedName>
</protein>
<evidence type="ECO:0000313" key="2">
    <source>
        <dbReference type="Proteomes" id="UP001157017"/>
    </source>
</evidence>
<keyword evidence="2" id="KW-1185">Reference proteome</keyword>
<dbReference type="PANTHER" id="PTHR30283">
    <property type="entry name" value="PEROXIDE STRESS RESPONSE PROTEIN YAAA"/>
    <property type="match status" value="1"/>
</dbReference>
<name>A0ABQ6JQI3_9ACTN</name>
<dbReference type="PANTHER" id="PTHR30283:SF4">
    <property type="entry name" value="PEROXIDE STRESS RESISTANCE PROTEIN YAAA"/>
    <property type="match status" value="1"/>
</dbReference>
<evidence type="ECO:0008006" key="3">
    <source>
        <dbReference type="Google" id="ProtNLM"/>
    </source>
</evidence>
<accession>A0ABQ6JQI3</accession>
<dbReference type="InterPro" id="IPR005583">
    <property type="entry name" value="YaaA"/>
</dbReference>
<proteinExistence type="predicted"/>
<dbReference type="Pfam" id="PF03883">
    <property type="entry name" value="H2O2_YaaD"/>
    <property type="match status" value="1"/>
</dbReference>
<reference evidence="2" key="1">
    <citation type="journal article" date="2019" name="Int. J. Syst. Evol. Microbiol.">
        <title>The Global Catalogue of Microorganisms (GCM) 10K type strain sequencing project: providing services to taxonomists for standard genome sequencing and annotation.</title>
        <authorList>
            <consortium name="The Broad Institute Genomics Platform"/>
            <consortium name="The Broad Institute Genome Sequencing Center for Infectious Disease"/>
            <person name="Wu L."/>
            <person name="Ma J."/>
        </authorList>
    </citation>
    <scope>NUCLEOTIDE SEQUENCE [LARGE SCALE GENOMIC DNA]</scope>
    <source>
        <strain evidence="2">NBRC 108730</strain>
    </source>
</reference>
<evidence type="ECO:0000313" key="1">
    <source>
        <dbReference type="EMBL" id="GMA88941.1"/>
    </source>
</evidence>